<dbReference type="STRING" id="1125876.SAMN05443292_1538"/>
<gene>
    <name evidence="1" type="ORF">SAMN05443292_1538</name>
</gene>
<dbReference type="OrthoDB" id="1451907at2"/>
<keyword evidence="2" id="KW-1185">Reference proteome</keyword>
<evidence type="ECO:0000313" key="1">
    <source>
        <dbReference type="EMBL" id="SFI13280.1"/>
    </source>
</evidence>
<name>A0A1I3FQ15_9FLAO</name>
<evidence type="ECO:0000313" key="2">
    <source>
        <dbReference type="Proteomes" id="UP000198931"/>
    </source>
</evidence>
<accession>A0A1I3FQ15</accession>
<proteinExistence type="predicted"/>
<dbReference type="Proteomes" id="UP000198931">
    <property type="component" value="Unassembled WGS sequence"/>
</dbReference>
<reference evidence="1 2" key="1">
    <citation type="submission" date="2016-10" db="EMBL/GenBank/DDBJ databases">
        <authorList>
            <person name="de Groot N.N."/>
        </authorList>
    </citation>
    <scope>NUCLEOTIDE SEQUENCE [LARGE SCALE GENOMIC DNA]</scope>
    <source>
        <strain evidence="1 2">DSM 26000</strain>
    </source>
</reference>
<dbReference type="RefSeq" id="WP_090079522.1">
    <property type="nucleotide sequence ID" value="NZ_FOQT01000002.1"/>
</dbReference>
<organism evidence="1 2">
    <name type="scientific">Halpernia frigidisoli</name>
    <dbReference type="NCBI Taxonomy" id="1125876"/>
    <lineage>
        <taxon>Bacteria</taxon>
        <taxon>Pseudomonadati</taxon>
        <taxon>Bacteroidota</taxon>
        <taxon>Flavobacteriia</taxon>
        <taxon>Flavobacteriales</taxon>
        <taxon>Weeksellaceae</taxon>
        <taxon>Chryseobacterium group</taxon>
        <taxon>Halpernia</taxon>
    </lineage>
</organism>
<dbReference type="EMBL" id="FOQT01000002">
    <property type="protein sequence ID" value="SFI13280.1"/>
    <property type="molecule type" value="Genomic_DNA"/>
</dbReference>
<sequence>MLQTKNRKEISLDNQTLAILQLQADKEGRKLKNYMESILNEKANNFELTDEYKSLIDDMLEKHQNKKIKYSSWDDFKVEISE</sequence>
<protein>
    <submittedName>
        <fullName evidence="1">Uncharacterized protein</fullName>
    </submittedName>
</protein>
<dbReference type="AlphaFoldDB" id="A0A1I3FQ15"/>